<proteinExistence type="predicted"/>
<sequence>MSRNGSQARVAAAVAELPPTARFDTVNAIRYLLSGLVDVHNPTYCSGSLHFAISKIDDMRNFSDKCWSIFYEFLFVERTEEQVQALLKKLSKCTCKEDAKGIHRRYVAVRDSRRRVMQSLNRDVEESTGPASRETEWFFESAFNQVRERLERVDVVDVTKGVGKSWPRKLSDLLPGGPDVIVQSIIRWQRTIPDSFMIPRATIRLIGVCQYTLHDSLIKYNTMNNLVLEPTRNRLLTYISKLEAGESIDVDDFVTVVSNLVSYTSQVCGQAMKSGLLMSQGEIKALQLCSLILYIADALRPRIKTSRNFENAYDFTSTVGYLIIRDFNMRSPDRPNLKLHPAIVAKDIVKTSSPSQKETPEHVAALAMIAGREHHLCSCLTCELSFSQVGNAFKMCNNCQTVGYCDRACQVKDWKDEKYPHKGICEVLKKVVQARGGWRAPLPFEFQDMAVEGLAVTKGDLVILQLEALMTEMKERGKLTEDEWESLLGWGKRLYEEKVMGGKSRMGSVYNPGYDDYEVILSRFTGPKGLKGSIPVFIPRSDDIPDDLCGGEVDLLAHMEKMMKSLDIPIPI</sequence>
<evidence type="ECO:0000256" key="3">
    <source>
        <dbReference type="ARBA" id="ARBA00022833"/>
    </source>
</evidence>
<gene>
    <name evidence="6" type="ORF">CVT24_002878</name>
</gene>
<evidence type="ECO:0000259" key="5">
    <source>
        <dbReference type="PROSITE" id="PS50865"/>
    </source>
</evidence>
<reference evidence="6 7" key="1">
    <citation type="journal article" date="2018" name="Evol. Lett.">
        <title>Horizontal gene cluster transfer increased hallucinogenic mushroom diversity.</title>
        <authorList>
            <person name="Reynolds H.T."/>
            <person name="Vijayakumar V."/>
            <person name="Gluck-Thaler E."/>
            <person name="Korotkin H.B."/>
            <person name="Matheny P.B."/>
            <person name="Slot J.C."/>
        </authorList>
    </citation>
    <scope>NUCLEOTIDE SEQUENCE [LARGE SCALE GENOMIC DNA]</scope>
    <source>
        <strain evidence="6 7">2629</strain>
    </source>
</reference>
<protein>
    <recommendedName>
        <fullName evidence="5">MYND-type domain-containing protein</fullName>
    </recommendedName>
</protein>
<dbReference type="Proteomes" id="UP000284842">
    <property type="component" value="Unassembled WGS sequence"/>
</dbReference>
<keyword evidence="2 4" id="KW-0863">Zinc-finger</keyword>
<name>A0A409YRN4_9AGAR</name>
<keyword evidence="1" id="KW-0479">Metal-binding</keyword>
<dbReference type="GO" id="GO:0008270">
    <property type="term" value="F:zinc ion binding"/>
    <property type="evidence" value="ECO:0007669"/>
    <property type="project" value="UniProtKB-KW"/>
</dbReference>
<dbReference type="SUPFAM" id="SSF144232">
    <property type="entry name" value="HIT/MYND zinc finger-like"/>
    <property type="match status" value="1"/>
</dbReference>
<dbReference type="AlphaFoldDB" id="A0A409YRN4"/>
<organism evidence="6 7">
    <name type="scientific">Panaeolus cyanescens</name>
    <dbReference type="NCBI Taxonomy" id="181874"/>
    <lineage>
        <taxon>Eukaryota</taxon>
        <taxon>Fungi</taxon>
        <taxon>Dikarya</taxon>
        <taxon>Basidiomycota</taxon>
        <taxon>Agaricomycotina</taxon>
        <taxon>Agaricomycetes</taxon>
        <taxon>Agaricomycetidae</taxon>
        <taxon>Agaricales</taxon>
        <taxon>Agaricineae</taxon>
        <taxon>Galeropsidaceae</taxon>
        <taxon>Panaeolus</taxon>
    </lineage>
</organism>
<keyword evidence="7" id="KW-1185">Reference proteome</keyword>
<evidence type="ECO:0000256" key="2">
    <source>
        <dbReference type="ARBA" id="ARBA00022771"/>
    </source>
</evidence>
<dbReference type="EMBL" id="NHTK01000776">
    <property type="protein sequence ID" value="PPR05652.1"/>
    <property type="molecule type" value="Genomic_DNA"/>
</dbReference>
<dbReference type="Gene3D" id="6.10.140.2220">
    <property type="match status" value="1"/>
</dbReference>
<feature type="domain" description="MYND-type" evidence="5">
    <location>
        <begin position="379"/>
        <end position="425"/>
    </location>
</feature>
<dbReference type="PROSITE" id="PS50865">
    <property type="entry name" value="ZF_MYND_2"/>
    <property type="match status" value="1"/>
</dbReference>
<dbReference type="OrthoDB" id="2998255at2759"/>
<evidence type="ECO:0000313" key="6">
    <source>
        <dbReference type="EMBL" id="PPR05652.1"/>
    </source>
</evidence>
<dbReference type="Pfam" id="PF01753">
    <property type="entry name" value="zf-MYND"/>
    <property type="match status" value="1"/>
</dbReference>
<dbReference type="InterPro" id="IPR002893">
    <property type="entry name" value="Znf_MYND"/>
</dbReference>
<dbReference type="InParanoid" id="A0A409YRN4"/>
<accession>A0A409YRN4</accession>
<comment type="caution">
    <text evidence="6">The sequence shown here is derived from an EMBL/GenBank/DDBJ whole genome shotgun (WGS) entry which is preliminary data.</text>
</comment>
<evidence type="ECO:0000256" key="1">
    <source>
        <dbReference type="ARBA" id="ARBA00022723"/>
    </source>
</evidence>
<evidence type="ECO:0000313" key="7">
    <source>
        <dbReference type="Proteomes" id="UP000284842"/>
    </source>
</evidence>
<evidence type="ECO:0000256" key="4">
    <source>
        <dbReference type="PROSITE-ProRule" id="PRU00134"/>
    </source>
</evidence>
<keyword evidence="3" id="KW-0862">Zinc</keyword>